<dbReference type="Gene3D" id="3.30.559.10">
    <property type="entry name" value="Chloramphenicol acetyltransferase-like domain"/>
    <property type="match status" value="2"/>
</dbReference>
<dbReference type="Gene3D" id="2.30.38.10">
    <property type="entry name" value="Luciferase, Domain 3"/>
    <property type="match status" value="2"/>
</dbReference>
<dbReference type="InterPro" id="IPR006342">
    <property type="entry name" value="FkbM_mtfrase"/>
</dbReference>
<dbReference type="GO" id="GO:0044550">
    <property type="term" value="P:secondary metabolite biosynthetic process"/>
    <property type="evidence" value="ECO:0007669"/>
    <property type="project" value="TreeGrafter"/>
</dbReference>
<keyword evidence="6" id="KW-1185">Reference proteome</keyword>
<dbReference type="GO" id="GO:0008610">
    <property type="term" value="P:lipid biosynthetic process"/>
    <property type="evidence" value="ECO:0007669"/>
    <property type="project" value="UniProtKB-ARBA"/>
</dbReference>
<dbReference type="Gene3D" id="3.40.50.980">
    <property type="match status" value="4"/>
</dbReference>
<dbReference type="Gene3D" id="3.40.50.150">
    <property type="entry name" value="Vaccinia Virus protein VP39"/>
    <property type="match status" value="1"/>
</dbReference>
<dbReference type="GO" id="GO:0043041">
    <property type="term" value="P:amino acid activation for nonribosomal peptide biosynthetic process"/>
    <property type="evidence" value="ECO:0007669"/>
    <property type="project" value="UniProtKB-ARBA"/>
</dbReference>
<dbReference type="Pfam" id="PF13193">
    <property type="entry name" value="AMP-binding_C"/>
    <property type="match status" value="1"/>
</dbReference>
<dbReference type="CDD" id="cd17646">
    <property type="entry name" value="A_NRPS_AB3403-like"/>
    <property type="match status" value="1"/>
</dbReference>
<dbReference type="InterPro" id="IPR006162">
    <property type="entry name" value="Ppantetheine_attach_site"/>
</dbReference>
<feature type="domain" description="Carrier" evidence="4">
    <location>
        <begin position="1042"/>
        <end position="1118"/>
    </location>
</feature>
<dbReference type="InterPro" id="IPR020806">
    <property type="entry name" value="PKS_PP-bd"/>
</dbReference>
<dbReference type="Pfam" id="PF00668">
    <property type="entry name" value="Condensation"/>
    <property type="match status" value="2"/>
</dbReference>
<dbReference type="SUPFAM" id="SSF47336">
    <property type="entry name" value="ACP-like"/>
    <property type="match status" value="2"/>
</dbReference>
<dbReference type="Gene3D" id="3.30.300.30">
    <property type="match status" value="2"/>
</dbReference>
<dbReference type="InterPro" id="IPR023213">
    <property type="entry name" value="CAT-like_dom_sf"/>
</dbReference>
<feature type="domain" description="Carrier" evidence="4">
    <location>
        <begin position="2453"/>
        <end position="2530"/>
    </location>
</feature>
<dbReference type="InterPro" id="IPR029058">
    <property type="entry name" value="AB_hydrolase_fold"/>
</dbReference>
<evidence type="ECO:0000256" key="2">
    <source>
        <dbReference type="ARBA" id="ARBA00022450"/>
    </source>
</evidence>
<dbReference type="NCBIfam" id="NF003417">
    <property type="entry name" value="PRK04813.1"/>
    <property type="match status" value="3"/>
</dbReference>
<dbReference type="PANTHER" id="PTHR45527">
    <property type="entry name" value="NONRIBOSOMAL PEPTIDE SYNTHETASE"/>
    <property type="match status" value="1"/>
</dbReference>
<dbReference type="Pfam" id="PF05050">
    <property type="entry name" value="Methyltransf_21"/>
    <property type="match status" value="1"/>
</dbReference>
<name>A0A561TQF6_9ACTN</name>
<dbReference type="SUPFAM" id="SSF56801">
    <property type="entry name" value="Acetyl-CoA synthetase-like"/>
    <property type="match status" value="2"/>
</dbReference>
<proteinExistence type="predicted"/>
<evidence type="ECO:0000313" key="6">
    <source>
        <dbReference type="Proteomes" id="UP000316603"/>
    </source>
</evidence>
<dbReference type="InterPro" id="IPR000873">
    <property type="entry name" value="AMP-dep_synth/lig_dom"/>
</dbReference>
<dbReference type="InterPro" id="IPR025110">
    <property type="entry name" value="AMP-bd_C"/>
</dbReference>
<dbReference type="Gene3D" id="3.40.50.1820">
    <property type="entry name" value="alpha/beta hydrolase"/>
    <property type="match status" value="1"/>
</dbReference>
<evidence type="ECO:0000259" key="4">
    <source>
        <dbReference type="PROSITE" id="PS50075"/>
    </source>
</evidence>
<dbReference type="PROSITE" id="PS50075">
    <property type="entry name" value="CARRIER"/>
    <property type="match status" value="2"/>
</dbReference>
<dbReference type="InterPro" id="IPR045851">
    <property type="entry name" value="AMP-bd_C_sf"/>
</dbReference>
<dbReference type="GO" id="GO:0008168">
    <property type="term" value="F:methyltransferase activity"/>
    <property type="evidence" value="ECO:0007669"/>
    <property type="project" value="UniProtKB-KW"/>
</dbReference>
<evidence type="ECO:0000313" key="5">
    <source>
        <dbReference type="EMBL" id="TWF89347.1"/>
    </source>
</evidence>
<keyword evidence="2" id="KW-0596">Phosphopantetheine</keyword>
<dbReference type="NCBIfam" id="TIGR01444">
    <property type="entry name" value="fkbM_fam"/>
    <property type="match status" value="1"/>
</dbReference>
<dbReference type="GO" id="GO:0005737">
    <property type="term" value="C:cytoplasm"/>
    <property type="evidence" value="ECO:0007669"/>
    <property type="project" value="TreeGrafter"/>
</dbReference>
<dbReference type="GO" id="GO:0032259">
    <property type="term" value="P:methylation"/>
    <property type="evidence" value="ECO:0007669"/>
    <property type="project" value="UniProtKB-KW"/>
</dbReference>
<evidence type="ECO:0000256" key="1">
    <source>
        <dbReference type="ARBA" id="ARBA00001957"/>
    </source>
</evidence>
<comment type="cofactor">
    <cofactor evidence="1">
        <name>pantetheine 4'-phosphate</name>
        <dbReference type="ChEBI" id="CHEBI:47942"/>
    </cofactor>
</comment>
<dbReference type="GO" id="GO:0017000">
    <property type="term" value="P:antibiotic biosynthetic process"/>
    <property type="evidence" value="ECO:0007669"/>
    <property type="project" value="UniProtKB-ARBA"/>
</dbReference>
<dbReference type="InterPro" id="IPR001242">
    <property type="entry name" value="Condensation_dom"/>
</dbReference>
<dbReference type="InterPro" id="IPR009081">
    <property type="entry name" value="PP-bd_ACP"/>
</dbReference>
<dbReference type="Pfam" id="PF00550">
    <property type="entry name" value="PP-binding"/>
    <property type="match status" value="2"/>
</dbReference>
<dbReference type="Pfam" id="PF00501">
    <property type="entry name" value="AMP-binding"/>
    <property type="match status" value="2"/>
</dbReference>
<reference evidence="5 6" key="1">
    <citation type="submission" date="2019-06" db="EMBL/GenBank/DDBJ databases">
        <title>Sequencing the genomes of 1000 actinobacteria strains.</title>
        <authorList>
            <person name="Klenk H.-P."/>
        </authorList>
    </citation>
    <scope>NUCLEOTIDE SEQUENCE [LARGE SCALE GENOMIC DNA]</scope>
    <source>
        <strain evidence="5 6">DSM 41695</strain>
    </source>
</reference>
<evidence type="ECO:0000256" key="3">
    <source>
        <dbReference type="ARBA" id="ARBA00022553"/>
    </source>
</evidence>
<dbReference type="SUPFAM" id="SSF53335">
    <property type="entry name" value="S-adenosyl-L-methionine-dependent methyltransferases"/>
    <property type="match status" value="1"/>
</dbReference>
<dbReference type="CDD" id="cd17643">
    <property type="entry name" value="A_NRPS_Cytc1-like"/>
    <property type="match status" value="1"/>
</dbReference>
<dbReference type="CDD" id="cd19544">
    <property type="entry name" value="E-C_NRPS"/>
    <property type="match status" value="1"/>
</dbReference>
<dbReference type="InterPro" id="IPR036736">
    <property type="entry name" value="ACP-like_sf"/>
</dbReference>
<dbReference type="PROSITE" id="PS00012">
    <property type="entry name" value="PHOSPHOPANTETHEINE"/>
    <property type="match status" value="1"/>
</dbReference>
<dbReference type="PANTHER" id="PTHR45527:SF1">
    <property type="entry name" value="FATTY ACID SYNTHASE"/>
    <property type="match status" value="1"/>
</dbReference>
<protein>
    <submittedName>
        <fullName evidence="5">FkbM family methyltransferase/amino acid adenylation domain-containing protein</fullName>
    </submittedName>
</protein>
<dbReference type="SMART" id="SM00823">
    <property type="entry name" value="PKS_PP"/>
    <property type="match status" value="2"/>
</dbReference>
<dbReference type="FunFam" id="3.40.50.980:FF:000002">
    <property type="entry name" value="Enterobactin synthetase component F"/>
    <property type="match status" value="2"/>
</dbReference>
<dbReference type="EMBL" id="VIWV01000001">
    <property type="protein sequence ID" value="TWF89347.1"/>
    <property type="molecule type" value="Genomic_DNA"/>
</dbReference>
<keyword evidence="3" id="KW-0597">Phosphoprotein</keyword>
<sequence length="2567" mass="280650">MNEDQILAGFKAGLCTAEDVLAFYERLQDSAPAGGTDRRALSEGQKGLWLLHKLRPASDVYNVPVCFRTSAPLDIAVLQEAFRQVTSRHTLLHSVVVEDEGTPYLVRRPDGGNAPFRHRTVPQGLPDDVLLALAREQAKAPFDLHQEGPARAVVYTAGTADAPRTLVLLVLHHLVFDGASTPVLLRDLLHTYDILLKGGTPEPPSARHDAYDAFVRREADFLASPEGARHRAYWQDTLAGDLPVLRLGIERAPAPGTPVVGETVALPLPQALAARVRDLCAARGVKPAVLFLAVYELLLHRYSGERDLVVGVPSLGRPDAAYDDAVGYFVNMLPVRHGVRADVPFTDFVRELTLVMADGLDHAAYPFPRMVQDLNLRTDPGTSPVFQVSYVFQNRRMMRLTDGDVRGLDLARSLRFVEEISQEGEFKLHLEIVEHAADAYTLHLKYDAERFAAADTERFLGHYETLLRALVDAPEQRLSEASHLSEDEVRRFDEWNATSRPFSAERSLPDLLADAVARHGDRTALVYGERSLTYAELAARTDALAAELRRRGVTADTVVGICMERSVEMVIALWAVMKAGGAYLPLEPDHPAERIQYMIEDSGARLVLTRSAADVFPSTGACAVLRLDADGRPVPAGGRDTRVPAARAVPARVAPTDLAYVIYTSGSTGRPKGVMVEHRAAVNRVEWMQNEYALTPDDVVLQKTPFSFDVSVWEFVWPLITGARLVVAAPGGHKDPAYLVSLIRAAEVTTAHFVPPMLRLMLDHEGWARCTSLRQVFCSGEALPPELPARHYAQHRARLHNLYGPTEAAIDVTHWACPPDTTTRTVPIGRPIQNIQLHVLDDLGGRQAVGCAGELHIAGVGLARGYLNNPGLTRERFVPNPFAADPDARMYRTGDLVRWLPDGTLEYLGRIDNQVKLRGFRIELDEIEDRLSRHPAVRACAVLAREDSPGNPRLVGYVVLDGDRIDDVGHGEDETRTGGEGRTGGFHDALVRHLGQSLPEYMVPGALVRLDALPLTANGKLDRKALPAPDADAYAVSGDRVAPRTPTERTLLAVCAGLLGFDEERIGVHDNFFALGGHSLLIPKLTARLHDAGLDCDLHSVFAAATLADLAAAIDAAHTTEGPDAPDTAPARTAFTVPPNGIPADCDRLTPDMLPLVSLTEDELAAIVAAVPGGAPNVQDVYPPAALQEGMLFHHLKEGGRDPYVLSGVFSFENRSHLDDFVRALRAAVARHDALRTAILTQGLSRPVQVVVRRAELELEEFEVPAGRDAEAVIRELLARPQAMRLDRAPLIRLRAARQPGGATWYAALNLHHVIDDATSLGLLFREIVAHMTGRAGELAPPAPYRDFIAHVQHRARELDPADHFRDLLGDVTEPTVMFGLQDVHGDGRRVLDLRRPLDARLGERIRACAKDLRVGPATLFHAGWSLVVAACAGRDDVVFGTVLSGRLQGPRGIERMLGNFINTLPVRVDLAGTSVRDLVSTIDGTLRGLVRHEQTPLAVAHGHSAVPPETPLFNAILNYRHLESDDRIDDTELERAGVTSLAGVIERSNYPIALSVDDLGHAYSLDAQIDQAQDAESVIRYLETAMERLVDALTTEGEEQRPALDLPVLSDAMRHQVLAGWNGVPVVAPVERCLHGWFEEVVAGSPDAVAVEFEGRGLSYGELNARANRLARYLRGVGVGPEVLVALCLPRSEHLVVAVLAVLKAGGAYVPVDPASPADRLAHILADSGPRVLIKDGALPDGLAVPSVPVVDVRADAGLWADLSADDVTGTGVGPAHAAYVIYTSGSTGVPKGVVVEHRNVVRLFTSTDDWFRFGERDVWTLFHSFAFDFSVWEIWGALLHGGRLVVVPQAVTRSPEEFYRLLCASGVTVLNQTPSAFRQLIAAQGEDPEPHAVRVVVFGGEALEVASLRPWLRRPVNKDTQLVNMYGITETTVHVTYHLLTDGDLGRPVSPIGRRIPDLCTYVLDSHGRPAPVGVVGELYVGGEGVARGYLNRPELTAERFLEDPFREEPGARMYRSGDLARWLPDGSLEYLGRNDDQVKIRGFRIELGEIEARLAGHPAVQDARVLVRGYDDQDQRLVAYVVPSSETAPAVRELLRLDRTEPEALARTYELPNGMTVFQQNRSETDFVYDEIFTHLEYLRNGITIEDGDTILDVGANIGLFTLFAGSRCPGARIHAFEPIPPVFDSLRRNVALHGLNATVHECGLAAEAKQETFTFYRHNTVISSSVTTAEQAHDLVRSYLRNQEELTDEGADAATAGDDLVDAVVDARLDSEQFTCRLRTLSEVIAEESLDRIDLLKVDVENAEYEVLKGIHWRDWPKIRQLVVELHDVDGQLEKVVTLLKALGYDVVCEQDNRLLRNTTLYNVYARRAAADGTPRTPAPAATAAPRWSGRTALLADVRAALGAALPEYMIPAAHVLLEELPLTQNGKLDQRALPAPEDRQRLAGRRVAPRTEAERTVAGVWAELLRTDAETLDVDSDFFALGGNSLLVTRLVNRLAQATGAELTVQAVFEGPTLAAMAAELERRAPVTPQGGELDVAAILESIDLIENMSEEELDAWEGRIK</sequence>
<dbReference type="InterPro" id="IPR010071">
    <property type="entry name" value="AA_adenyl_dom"/>
</dbReference>
<dbReference type="Proteomes" id="UP000316603">
    <property type="component" value="Unassembled WGS sequence"/>
</dbReference>
<dbReference type="NCBIfam" id="TIGR01733">
    <property type="entry name" value="AA-adenyl-dom"/>
    <property type="match status" value="2"/>
</dbReference>
<dbReference type="InterPro" id="IPR029063">
    <property type="entry name" value="SAM-dependent_MTases_sf"/>
</dbReference>
<comment type="caution">
    <text evidence="5">The sequence shown here is derived from an EMBL/GenBank/DDBJ whole genome shotgun (WGS) entry which is preliminary data.</text>
</comment>
<dbReference type="SUPFAM" id="SSF52777">
    <property type="entry name" value="CoA-dependent acyltransferases"/>
    <property type="match status" value="4"/>
</dbReference>
<dbReference type="FunFam" id="3.40.50.980:FF:000001">
    <property type="entry name" value="Non-ribosomal peptide synthetase"/>
    <property type="match status" value="2"/>
</dbReference>
<dbReference type="Gene3D" id="1.10.1200.10">
    <property type="entry name" value="ACP-like"/>
    <property type="match status" value="1"/>
</dbReference>
<keyword evidence="5" id="KW-0489">Methyltransferase</keyword>
<dbReference type="FunFam" id="3.40.50.12780:FF:000012">
    <property type="entry name" value="Non-ribosomal peptide synthetase"/>
    <property type="match status" value="2"/>
</dbReference>
<dbReference type="FunFam" id="2.30.38.10:FF:000001">
    <property type="entry name" value="Non-ribosomal peptide synthetase PvdI"/>
    <property type="match status" value="2"/>
</dbReference>
<organism evidence="5 6">
    <name type="scientific">Streptomyces capillispiralis</name>
    <dbReference type="NCBI Taxonomy" id="68182"/>
    <lineage>
        <taxon>Bacteria</taxon>
        <taxon>Bacillati</taxon>
        <taxon>Actinomycetota</taxon>
        <taxon>Actinomycetes</taxon>
        <taxon>Kitasatosporales</taxon>
        <taxon>Streptomycetaceae</taxon>
        <taxon>Streptomyces</taxon>
    </lineage>
</organism>
<accession>A0A561TQF6</accession>
<dbReference type="InterPro" id="IPR020845">
    <property type="entry name" value="AMP-binding_CS"/>
</dbReference>
<dbReference type="GO" id="GO:0031177">
    <property type="term" value="F:phosphopantetheine binding"/>
    <property type="evidence" value="ECO:0007669"/>
    <property type="project" value="InterPro"/>
</dbReference>
<gene>
    <name evidence="5" type="ORF">FHX78_116389</name>
</gene>
<dbReference type="FunFam" id="3.30.300.30:FF:000010">
    <property type="entry name" value="Enterobactin synthetase component F"/>
    <property type="match status" value="1"/>
</dbReference>
<dbReference type="Gene3D" id="3.30.559.30">
    <property type="entry name" value="Nonribosomal peptide synthetase, condensation domain"/>
    <property type="match status" value="2"/>
</dbReference>
<dbReference type="PROSITE" id="PS00455">
    <property type="entry name" value="AMP_BINDING"/>
    <property type="match status" value="2"/>
</dbReference>
<keyword evidence="5" id="KW-0808">Transferase</keyword>